<protein>
    <submittedName>
        <fullName evidence="2">Damage-inducible protein CinA</fullName>
    </submittedName>
</protein>
<dbReference type="KEGG" id="pseo:OM33_06360"/>
<organism evidence="2 3">
    <name type="scientific">Pseudoalteromonas piratica</name>
    <dbReference type="NCBI Taxonomy" id="1348114"/>
    <lineage>
        <taxon>Bacteria</taxon>
        <taxon>Pseudomonadati</taxon>
        <taxon>Pseudomonadota</taxon>
        <taxon>Gammaproteobacteria</taxon>
        <taxon>Alteromonadales</taxon>
        <taxon>Pseudoalteromonadaceae</taxon>
        <taxon>Pseudoalteromonas</taxon>
    </lineage>
</organism>
<evidence type="ECO:0000259" key="1">
    <source>
        <dbReference type="Pfam" id="PF02464"/>
    </source>
</evidence>
<dbReference type="InterPro" id="IPR036653">
    <property type="entry name" value="CinA-like_C"/>
</dbReference>
<evidence type="ECO:0000313" key="2">
    <source>
        <dbReference type="EMBL" id="AIY64810.1"/>
    </source>
</evidence>
<dbReference type="STRING" id="1348114.OM33_06360"/>
<dbReference type="EMBL" id="CP009888">
    <property type="protein sequence ID" value="AIY64810.1"/>
    <property type="molecule type" value="Genomic_DNA"/>
</dbReference>
<accession>A0A0A7EDR3</accession>
<dbReference type="Pfam" id="PF02464">
    <property type="entry name" value="CinA"/>
    <property type="match status" value="1"/>
</dbReference>
<keyword evidence="3" id="KW-1185">Reference proteome</keyword>
<evidence type="ECO:0000313" key="3">
    <source>
        <dbReference type="Proteomes" id="UP000030341"/>
    </source>
</evidence>
<feature type="domain" description="CinA C-terminal" evidence="1">
    <location>
        <begin position="8"/>
        <end position="159"/>
    </location>
</feature>
<dbReference type="AlphaFoldDB" id="A0A0A7EDR3"/>
<dbReference type="Proteomes" id="UP000030341">
    <property type="component" value="Chromosome 1"/>
</dbReference>
<dbReference type="Gene3D" id="3.90.950.20">
    <property type="entry name" value="CinA-like"/>
    <property type="match status" value="1"/>
</dbReference>
<dbReference type="NCBIfam" id="TIGR00199">
    <property type="entry name" value="PncC_domain"/>
    <property type="match status" value="1"/>
</dbReference>
<proteinExistence type="predicted"/>
<dbReference type="RefSeq" id="WP_038640124.1">
    <property type="nucleotide sequence ID" value="NZ_CP009888.1"/>
</dbReference>
<dbReference type="OrthoDB" id="9801454at2"/>
<name>A0A0A7EDR3_9GAMM</name>
<reference evidence="2 3" key="1">
    <citation type="submission" date="2014-11" db="EMBL/GenBank/DDBJ databases">
        <title>Complete Genome Sequence of Pseudoalteromonas sp. Strain OCN003 Isolated from Kaneohe Bay, Oahu, Hawaii.</title>
        <authorList>
            <person name="Beurmann S."/>
            <person name="Videau P."/>
            <person name="Ushijima B."/>
            <person name="Smith A.M."/>
            <person name="Aeby G.S."/>
            <person name="Callahan S.M."/>
            <person name="Belcaid M."/>
        </authorList>
    </citation>
    <scope>NUCLEOTIDE SEQUENCE [LARGE SCALE GENOMIC DNA]</scope>
    <source>
        <strain evidence="2 3">OCN003</strain>
    </source>
</reference>
<dbReference type="SUPFAM" id="SSF142433">
    <property type="entry name" value="CinA-like"/>
    <property type="match status" value="1"/>
</dbReference>
<sequence length="163" mass="17158">MILPAHITELAAKLGASLTNKKLWITTAESCTGGGISYALTDTAGSSAYIDRCFVTYSNEAKHELLGVNTDVLKQFGAVSKETVEQMVTGAMQAANADVGIAVSGIAGPGGGSVEKPVGTVWVAIKVLDKLSVNHCLFAGERDEVRLQVIEYSLEKTIELINS</sequence>
<gene>
    <name evidence="2" type="ORF">OM33_06360</name>
</gene>
<dbReference type="HOGENOM" id="CLU_030805_1_2_6"/>
<dbReference type="eggNOG" id="COG1546">
    <property type="taxonomic scope" value="Bacteria"/>
</dbReference>
<dbReference type="InterPro" id="IPR008136">
    <property type="entry name" value="CinA_C"/>
</dbReference>